<accession>A0A646KUH8</accession>
<organism evidence="2 3">
    <name type="scientific">Streptomyces jumonjinensis</name>
    <dbReference type="NCBI Taxonomy" id="1945"/>
    <lineage>
        <taxon>Bacteria</taxon>
        <taxon>Bacillati</taxon>
        <taxon>Actinomycetota</taxon>
        <taxon>Actinomycetes</taxon>
        <taxon>Kitasatosporales</taxon>
        <taxon>Streptomycetaceae</taxon>
        <taxon>Streptomyces</taxon>
    </lineage>
</organism>
<sequence>MPPPGRPQPPPGRGRPPYGYGPGQRSHTSGQTSYGPAPAPPGPMTPAALAPLTALIARLREAELQPTAGELADALWLARYVPPTAPVAARPGEPPPAWTGEPPPAAGPEPFPPTGFRIPPSPSTPIGLYAPDPPSDGYGTGPGGGPLRRVPVPVPAALTDAPALERSLRPLQRYRPPVSLVRRELDESATADRAADTGLLVPVLSTVHRREARLALVMDESSSNVVWGDALEELRQICERAGAFREIAVHRIGDRGPVPAQLGDPTGRQLTVVLSDCAGPLWRSGRMQRLLYTWASTAPVAVVQPLPQRMWGRTHLPARPGLLRRREGPAGRLEFTPGQGTAVTRGIPVPVLALRRSSFEAWTRLIAGGTGQTLGAAAAIVLRRHQPAVARPRQAQRLAPADRVRLFRRTASPAAAQLAVYLSAVPLLLPVMRLVQRAMLGRSGPDVLAEVLLSGLLRRDENGPGGDEGGPSYAFLDGVREELLGQLGAGSAALVLKHCSEYVESRYGRTARNFPAMAAAFLTGAVDPRPQPPAGPESRRLRAFAQVSAQVLRRLGANRPPAPCGQPPKEGTAGLVARARVCLTHFGEHGTVSDLDAAIGLLGSAAQAERRTTERAGLYEELADALLRRWLVRPLPEDLPEALDAAQNAISGGPPRAQLTLARILEAMAEEVAAGRLGAGLAPEWARVQRGDEAGPVAAVLLAAADSSLTELTDSPHSWPGGLTEAAASARIRVLRRLAVLGAPHGLRGPLGPGDWFTATVRTAVDVVPLLMEDDVPPALAELRTDERRESALLIRGGLLLELARHLRGEGPVAPRELDRAASRAYAERAGDDLHAGIDGIDWDAVDQTELCQAWLDYADAIEFADERPDDDTRLRILQALDQARRNVGGDRETQAHILLRMAGLLDQRYVATGSWTHRDSAIAAWTEALPLLSWHDPVRAAVLTALGRQLTERGVDKDTPADVHAAVRALRGAIEETAGPDPELARRRALLGQAYIERFRADEKTADLHEADWVLGAAARGAAEAKLAACAWWARAVACALLATRTASRSRLHTAVTYYRQAERALGGLPRDAVTAQWARAGRLERTAGPERALEEHRAVLWLLTTAGSDAADLIRQEVDRLETARLAEEA</sequence>
<proteinExistence type="predicted"/>
<dbReference type="OrthoDB" id="4495511at2"/>
<dbReference type="AlphaFoldDB" id="A0A646KUH8"/>
<dbReference type="RefSeq" id="WP_153525948.1">
    <property type="nucleotide sequence ID" value="NZ_VCLA01000192.1"/>
</dbReference>
<feature type="region of interest" description="Disordered" evidence="1">
    <location>
        <begin position="87"/>
        <end position="110"/>
    </location>
</feature>
<dbReference type="NCBIfam" id="NF041121">
    <property type="entry name" value="SAV_2336_NTERM"/>
    <property type="match status" value="1"/>
</dbReference>
<feature type="compositionally biased region" description="Pro residues" evidence="1">
    <location>
        <begin position="92"/>
        <end position="110"/>
    </location>
</feature>
<name>A0A646KUH8_STRJU</name>
<feature type="region of interest" description="Disordered" evidence="1">
    <location>
        <begin position="1"/>
        <end position="46"/>
    </location>
</feature>
<keyword evidence="3" id="KW-1185">Reference proteome</keyword>
<evidence type="ECO:0000313" key="3">
    <source>
        <dbReference type="Proteomes" id="UP000419138"/>
    </source>
</evidence>
<dbReference type="EMBL" id="VCLA01000192">
    <property type="protein sequence ID" value="MQT04656.1"/>
    <property type="molecule type" value="Genomic_DNA"/>
</dbReference>
<protein>
    <submittedName>
        <fullName evidence="2">Metallophosphoesterase</fullName>
    </submittedName>
</protein>
<reference evidence="2 3" key="1">
    <citation type="submission" date="2019-05" db="EMBL/GenBank/DDBJ databases">
        <title>Comparative genomics and metabolomics analyses of clavulanic acid producing Streptomyces species provides insight into specialized metabolism and evolution of beta-lactam biosynthetic gene clusters.</title>
        <authorList>
            <person name="Moore M.A."/>
            <person name="Cruz-Morales P."/>
            <person name="Barona Gomez F."/>
            <person name="Kapil T."/>
        </authorList>
    </citation>
    <scope>NUCLEOTIDE SEQUENCE [LARGE SCALE GENOMIC DNA]</scope>
    <source>
        <strain evidence="2 3">NRRL 5741</strain>
    </source>
</reference>
<evidence type="ECO:0000313" key="2">
    <source>
        <dbReference type="EMBL" id="MQT04656.1"/>
    </source>
</evidence>
<dbReference type="Proteomes" id="UP000419138">
    <property type="component" value="Unassembled WGS sequence"/>
</dbReference>
<dbReference type="InterPro" id="IPR047738">
    <property type="entry name" value="SAV_2336-like_N"/>
</dbReference>
<feature type="compositionally biased region" description="Pro residues" evidence="1">
    <location>
        <begin position="1"/>
        <end position="14"/>
    </location>
</feature>
<evidence type="ECO:0000256" key="1">
    <source>
        <dbReference type="SAM" id="MobiDB-lite"/>
    </source>
</evidence>
<gene>
    <name evidence="2" type="ORF">FF041_32220</name>
</gene>
<comment type="caution">
    <text evidence="2">The sequence shown here is derived from an EMBL/GenBank/DDBJ whole genome shotgun (WGS) entry which is preliminary data.</text>
</comment>